<reference evidence="2 3" key="1">
    <citation type="submission" date="2018-06" db="EMBL/GenBank/DDBJ databases">
        <authorList>
            <consortium name="Pathogen Informatics"/>
            <person name="Doyle S."/>
        </authorList>
    </citation>
    <scope>NUCLEOTIDE SEQUENCE [LARGE SCALE GENOMIC DNA]</scope>
    <source>
        <strain evidence="2 3">NCTC10571</strain>
    </source>
</reference>
<sequence>MKFMRICLLVCGLMLAFVGVTYASSFSVSADKYGKVEGNGIEFSFSENNKTIQIAFLTKDNERYLIAGKDGEPIYAAKIPNVKYVRVKQVYDTETGKYAYIISGSINSMGDSDLSLLMGYDEQKEAWQLYVNPINYYNPLGKYAEANIYVENGELILAYSVMSLHPKAQEYHFFWDENSNWFGYKDYGIVQH</sequence>
<dbReference type="EMBL" id="UGPP01000001">
    <property type="protein sequence ID" value="STY70445.1"/>
    <property type="molecule type" value="Genomic_DNA"/>
</dbReference>
<feature type="signal peptide" evidence="1">
    <location>
        <begin position="1"/>
        <end position="23"/>
    </location>
</feature>
<dbReference type="Proteomes" id="UP000255234">
    <property type="component" value="Unassembled WGS sequence"/>
</dbReference>
<gene>
    <name evidence="2" type="ORF">NCTC10571_00582</name>
</gene>
<protein>
    <submittedName>
        <fullName evidence="2">Uncharacterized protein</fullName>
    </submittedName>
</protein>
<evidence type="ECO:0000256" key="1">
    <source>
        <dbReference type="SAM" id="SignalP"/>
    </source>
</evidence>
<name>A0A378NRK1_9FIRM</name>
<keyword evidence="1" id="KW-0732">Signal</keyword>
<proteinExistence type="predicted"/>
<evidence type="ECO:0000313" key="3">
    <source>
        <dbReference type="Proteomes" id="UP000255234"/>
    </source>
</evidence>
<dbReference type="AlphaFoldDB" id="A0A378NRK1"/>
<accession>A0A378NRK1</accession>
<feature type="chain" id="PRO_5016698826" evidence="1">
    <location>
        <begin position="24"/>
        <end position="192"/>
    </location>
</feature>
<organism evidence="2 3">
    <name type="scientific">Megamonas hypermegale</name>
    <dbReference type="NCBI Taxonomy" id="158847"/>
    <lineage>
        <taxon>Bacteria</taxon>
        <taxon>Bacillati</taxon>
        <taxon>Bacillota</taxon>
        <taxon>Negativicutes</taxon>
        <taxon>Selenomonadales</taxon>
        <taxon>Selenomonadaceae</taxon>
        <taxon>Megamonas</taxon>
    </lineage>
</organism>
<evidence type="ECO:0000313" key="2">
    <source>
        <dbReference type="EMBL" id="STY70445.1"/>
    </source>
</evidence>
<dbReference type="RefSeq" id="WP_115151073.1">
    <property type="nucleotide sequence ID" value="NZ_UGPP01000001.1"/>
</dbReference>